<dbReference type="PANTHER" id="PTHR30204:SF85">
    <property type="entry name" value="MULTIDRUG-EFFLUX TRANSPORTER 2 REGULATOR"/>
    <property type="match status" value="1"/>
</dbReference>
<dbReference type="EMBL" id="AMCK01000014">
    <property type="protein sequence ID" value="EKB44597.1"/>
    <property type="molecule type" value="Genomic_DNA"/>
</dbReference>
<dbReference type="InterPro" id="IPR029442">
    <property type="entry name" value="GyrI-like"/>
</dbReference>
<dbReference type="Pfam" id="PF06445">
    <property type="entry name" value="GyrI-like"/>
    <property type="match status" value="1"/>
</dbReference>
<reference evidence="3 4" key="1">
    <citation type="journal article" date="2012" name="J. Bacteriol.">
        <title>Draft Genome Sequence of Bacillus isronensis Strain B3W22, Isolated from the Upper Atmosphere.</title>
        <authorList>
            <person name="Shivaji S."/>
            <person name="Ara S."/>
            <person name="Singh S.K."/>
            <person name="Bandi S."/>
            <person name="Singh A."/>
            <person name="Pinnaka A.K."/>
        </authorList>
    </citation>
    <scope>NUCLEOTIDE SEQUENCE [LARGE SCALE GENOMIC DNA]</scope>
    <source>
        <strain evidence="3 4">B3W22</strain>
    </source>
</reference>
<dbReference type="GO" id="GO:0003677">
    <property type="term" value="F:DNA binding"/>
    <property type="evidence" value="ECO:0007669"/>
    <property type="project" value="UniProtKB-KW"/>
</dbReference>
<proteinExistence type="predicted"/>
<evidence type="ECO:0000313" key="4">
    <source>
        <dbReference type="Proteomes" id="UP000004738"/>
    </source>
</evidence>
<dbReference type="Pfam" id="PF13411">
    <property type="entry name" value="MerR_1"/>
    <property type="match status" value="1"/>
</dbReference>
<evidence type="ECO:0000256" key="1">
    <source>
        <dbReference type="ARBA" id="ARBA00023125"/>
    </source>
</evidence>
<keyword evidence="1" id="KW-0238">DNA-binding</keyword>
<feature type="domain" description="HTH merR-type" evidence="2">
    <location>
        <begin position="8"/>
        <end position="77"/>
    </location>
</feature>
<name>K1KXF4_9BACL</name>
<protein>
    <submittedName>
        <fullName evidence="3">Multidrug-efflux transporter 1 regulator</fullName>
    </submittedName>
</protein>
<comment type="caution">
    <text evidence="3">The sequence shown here is derived from an EMBL/GenBank/DDBJ whole genome shotgun (WGS) entry which is preliminary data.</text>
</comment>
<dbReference type="GO" id="GO:0003700">
    <property type="term" value="F:DNA-binding transcription factor activity"/>
    <property type="evidence" value="ECO:0007669"/>
    <property type="project" value="InterPro"/>
</dbReference>
<organism evidence="3 4">
    <name type="scientific">Solibacillus isronensis B3W22</name>
    <dbReference type="NCBI Taxonomy" id="1224748"/>
    <lineage>
        <taxon>Bacteria</taxon>
        <taxon>Bacillati</taxon>
        <taxon>Bacillota</taxon>
        <taxon>Bacilli</taxon>
        <taxon>Bacillales</taxon>
        <taxon>Caryophanaceae</taxon>
        <taxon>Solibacillus</taxon>
    </lineage>
</organism>
<dbReference type="Gene3D" id="1.10.1660.10">
    <property type="match status" value="1"/>
</dbReference>
<evidence type="ECO:0000313" key="3">
    <source>
        <dbReference type="EMBL" id="EKB44597.1"/>
    </source>
</evidence>
<dbReference type="InterPro" id="IPR011256">
    <property type="entry name" value="Reg_factor_effector_dom_sf"/>
</dbReference>
<sequence>MMKSNEKTFSTGEFAKLLEVNKDTLLYYDKIELFKPAGTFDNGYRYYMFDQFDQFVAIHSLRAVDLPIKELKKYFSSPNVEDLQQLAIQQHEKVAKEIQKLQDIQQFLERTVVLTKEIEQVVLGEVLIKSLPAEPVVYSEEKIDWSKSMEEMYAQSTPFSKKLGVKSTAAYGVVYPKEEFLTSVYFKELESDAFSYMFCHTKDTSAVMKPAGEYAIIYHKGSYEEIIKTYEVLLNFLKHTQFELDGDIHEEYLLHSIATKEEKNYITKISVKVKSQENFDELP</sequence>
<dbReference type="PROSITE" id="PS50937">
    <property type="entry name" value="HTH_MERR_2"/>
    <property type="match status" value="1"/>
</dbReference>
<dbReference type="SUPFAM" id="SSF55136">
    <property type="entry name" value="Probable bacterial effector-binding domain"/>
    <property type="match status" value="1"/>
</dbReference>
<dbReference type="Proteomes" id="UP000004738">
    <property type="component" value="Unassembled WGS sequence"/>
</dbReference>
<gene>
    <name evidence="3" type="primary">bmrR_2</name>
    <name evidence="3" type="ORF">B857_02699</name>
</gene>
<dbReference type="AlphaFoldDB" id="K1KXF4"/>
<dbReference type="InterPro" id="IPR047057">
    <property type="entry name" value="MerR_fam"/>
</dbReference>
<dbReference type="InterPro" id="IPR009061">
    <property type="entry name" value="DNA-bd_dom_put_sf"/>
</dbReference>
<dbReference type="Gene3D" id="3.20.80.10">
    <property type="entry name" value="Regulatory factor, effector binding domain"/>
    <property type="match status" value="1"/>
</dbReference>
<keyword evidence="4" id="KW-1185">Reference proteome</keyword>
<dbReference type="RefSeq" id="WP_008407195.1">
    <property type="nucleotide sequence ID" value="NZ_AMCK01000014.1"/>
</dbReference>
<evidence type="ECO:0000259" key="2">
    <source>
        <dbReference type="PROSITE" id="PS50937"/>
    </source>
</evidence>
<dbReference type="SUPFAM" id="SSF46955">
    <property type="entry name" value="Putative DNA-binding domain"/>
    <property type="match status" value="1"/>
</dbReference>
<dbReference type="SMART" id="SM00422">
    <property type="entry name" value="HTH_MERR"/>
    <property type="match status" value="1"/>
</dbReference>
<dbReference type="InterPro" id="IPR000551">
    <property type="entry name" value="MerR-type_HTH_dom"/>
</dbReference>
<dbReference type="PANTHER" id="PTHR30204">
    <property type="entry name" value="REDOX-CYCLING DRUG-SENSING TRANSCRIPTIONAL ACTIVATOR SOXR"/>
    <property type="match status" value="1"/>
</dbReference>
<dbReference type="PATRIC" id="fig|1224748.3.peg.2662"/>
<accession>K1KXF4</accession>
<dbReference type="InterPro" id="IPR010499">
    <property type="entry name" value="AraC_E-bd"/>
</dbReference>
<dbReference type="SMART" id="SM00871">
    <property type="entry name" value="AraC_E_bind"/>
    <property type="match status" value="1"/>
</dbReference>